<evidence type="ECO:0000256" key="1">
    <source>
        <dbReference type="ARBA" id="ARBA00007261"/>
    </source>
</evidence>
<accession>A0A5C5WIC8</accession>
<dbReference type="EMBL" id="SIHI01000017">
    <property type="protein sequence ID" value="TWT49879.1"/>
    <property type="molecule type" value="Genomic_DNA"/>
</dbReference>
<evidence type="ECO:0000313" key="5">
    <source>
        <dbReference type="Proteomes" id="UP000317243"/>
    </source>
</evidence>
<evidence type="ECO:0000313" key="4">
    <source>
        <dbReference type="EMBL" id="TWT49879.1"/>
    </source>
</evidence>
<dbReference type="RefSeq" id="WP_231740994.1">
    <property type="nucleotide sequence ID" value="NZ_SIHI01000017.1"/>
</dbReference>
<gene>
    <name evidence="4" type="primary">ptrA</name>
    <name evidence="4" type="ORF">KOR42_38310</name>
</gene>
<dbReference type="GO" id="GO:0004222">
    <property type="term" value="F:metalloendopeptidase activity"/>
    <property type="evidence" value="ECO:0007669"/>
    <property type="project" value="UniProtKB-EC"/>
</dbReference>
<organism evidence="4 5">
    <name type="scientific">Thalassoglobus neptunius</name>
    <dbReference type="NCBI Taxonomy" id="1938619"/>
    <lineage>
        <taxon>Bacteria</taxon>
        <taxon>Pseudomonadati</taxon>
        <taxon>Planctomycetota</taxon>
        <taxon>Planctomycetia</taxon>
        <taxon>Planctomycetales</taxon>
        <taxon>Planctomycetaceae</taxon>
        <taxon>Thalassoglobus</taxon>
    </lineage>
</organism>
<dbReference type="GO" id="GO:0006508">
    <property type="term" value="P:proteolysis"/>
    <property type="evidence" value="ECO:0007669"/>
    <property type="project" value="UniProtKB-KW"/>
</dbReference>
<feature type="domain" description="Peptidase M16 N-terminal" evidence="2">
    <location>
        <begin position="61"/>
        <end position="205"/>
    </location>
</feature>
<dbReference type="AlphaFoldDB" id="A0A5C5WIC8"/>
<protein>
    <submittedName>
        <fullName evidence="4">Protease 3</fullName>
        <ecNumber evidence="4">3.4.24.55</ecNumber>
    </submittedName>
</protein>
<dbReference type="PANTHER" id="PTHR11851">
    <property type="entry name" value="METALLOPROTEASE"/>
    <property type="match status" value="1"/>
</dbReference>
<evidence type="ECO:0000259" key="2">
    <source>
        <dbReference type="Pfam" id="PF00675"/>
    </source>
</evidence>
<reference evidence="4 5" key="1">
    <citation type="submission" date="2019-02" db="EMBL/GenBank/DDBJ databases">
        <title>Deep-cultivation of Planctomycetes and their phenomic and genomic characterization uncovers novel biology.</title>
        <authorList>
            <person name="Wiegand S."/>
            <person name="Jogler M."/>
            <person name="Boedeker C."/>
            <person name="Pinto D."/>
            <person name="Vollmers J."/>
            <person name="Rivas-Marin E."/>
            <person name="Kohn T."/>
            <person name="Peeters S.H."/>
            <person name="Heuer A."/>
            <person name="Rast P."/>
            <person name="Oberbeckmann S."/>
            <person name="Bunk B."/>
            <person name="Jeske O."/>
            <person name="Meyerdierks A."/>
            <person name="Storesund J.E."/>
            <person name="Kallscheuer N."/>
            <person name="Luecker S."/>
            <person name="Lage O.M."/>
            <person name="Pohl T."/>
            <person name="Merkel B.J."/>
            <person name="Hornburger P."/>
            <person name="Mueller R.-W."/>
            <person name="Bruemmer F."/>
            <person name="Labrenz M."/>
            <person name="Spormann A.M."/>
            <person name="Op Den Camp H."/>
            <person name="Overmann J."/>
            <person name="Amann R."/>
            <person name="Jetten M.S.M."/>
            <person name="Mascher T."/>
            <person name="Medema M.H."/>
            <person name="Devos D.P."/>
            <person name="Kaster A.-K."/>
            <person name="Ovreas L."/>
            <person name="Rohde M."/>
            <person name="Galperin M.Y."/>
            <person name="Jogler C."/>
        </authorList>
    </citation>
    <scope>NUCLEOTIDE SEQUENCE [LARGE SCALE GENOMIC DNA]</scope>
    <source>
        <strain evidence="4 5">KOR42</strain>
    </source>
</reference>
<comment type="caution">
    <text evidence="4">The sequence shown here is derived from an EMBL/GenBank/DDBJ whole genome shotgun (WGS) entry which is preliminary data.</text>
</comment>
<dbReference type="PANTHER" id="PTHR11851:SF49">
    <property type="entry name" value="MITOCHONDRIAL-PROCESSING PEPTIDASE SUBUNIT ALPHA"/>
    <property type="match status" value="1"/>
</dbReference>
<comment type="similarity">
    <text evidence="1">Belongs to the peptidase M16 family.</text>
</comment>
<dbReference type="GO" id="GO:0046872">
    <property type="term" value="F:metal ion binding"/>
    <property type="evidence" value="ECO:0007669"/>
    <property type="project" value="InterPro"/>
</dbReference>
<dbReference type="Proteomes" id="UP000317243">
    <property type="component" value="Unassembled WGS sequence"/>
</dbReference>
<proteinExistence type="inferred from homology"/>
<dbReference type="InterPro" id="IPR007863">
    <property type="entry name" value="Peptidase_M16_C"/>
</dbReference>
<dbReference type="Pfam" id="PF00675">
    <property type="entry name" value="Peptidase_M16"/>
    <property type="match status" value="1"/>
</dbReference>
<dbReference type="InterPro" id="IPR011765">
    <property type="entry name" value="Pept_M16_N"/>
</dbReference>
<dbReference type="Gene3D" id="3.30.830.10">
    <property type="entry name" value="Metalloenzyme, LuxS/M16 peptidase-like"/>
    <property type="match status" value="2"/>
</dbReference>
<dbReference type="InterPro" id="IPR050361">
    <property type="entry name" value="MPP/UQCRC_Complex"/>
</dbReference>
<dbReference type="SUPFAM" id="SSF63411">
    <property type="entry name" value="LuxS/MPP-like metallohydrolase"/>
    <property type="match status" value="2"/>
</dbReference>
<feature type="domain" description="Peptidase M16 C-terminal" evidence="3">
    <location>
        <begin position="212"/>
        <end position="385"/>
    </location>
</feature>
<dbReference type="EC" id="3.4.24.55" evidence="4"/>
<keyword evidence="5" id="KW-1185">Reference proteome</keyword>
<keyword evidence="4" id="KW-0645">Protease</keyword>
<evidence type="ECO:0000259" key="3">
    <source>
        <dbReference type="Pfam" id="PF05193"/>
    </source>
</evidence>
<dbReference type="InterPro" id="IPR011249">
    <property type="entry name" value="Metalloenz_LuxS/M16"/>
</dbReference>
<keyword evidence="4" id="KW-0378">Hydrolase</keyword>
<sequence length="454" mass="50721">MSRNHAFIEIWGTLPEVFPNLAESLSKALISCQSLVFTHGIELNLNLMKFHSKTLPNGLQIIAEINPDAQSAAVGFLVKTGARDEQIADSGVSHFLEHMAFKGDSQYSAEDVNRIFDEVGASYNASTSEELTFYYAAILPEYLDRTFDLLARLMRPSLREDDFDMEKQVILEEIGMYEDLPGFAVYDQSMSSHFSGHPLGQSILGSSESITNLTVEQMRNYHEQRYGAANLILAATGNLDWTQFTSLVDQYCRDWQPGTPGRTVVEAKPETQVQWIPKPGMNQEHVMQMSPAPPADSSLRFAAEIISTIVGDESSGRLYWDLVETGLAETAELSYNDYDGSGAWAIYLCCEPDQTRSNLDRILQTITDINEHGPTPDELEQARNKVASRIVLSSERPMGRLVSLGGNWLYRGEYRSVKDDLKDIQDLTLDDIRKLLNQYPIGQVTTVGLGPVEN</sequence>
<name>A0A5C5WIC8_9PLAN</name>
<dbReference type="Pfam" id="PF05193">
    <property type="entry name" value="Peptidase_M16_C"/>
    <property type="match status" value="1"/>
</dbReference>